<dbReference type="EMBL" id="JABCKI010000586">
    <property type="protein sequence ID" value="KAG5650025.1"/>
    <property type="molecule type" value="Genomic_DNA"/>
</dbReference>
<feature type="compositionally biased region" description="Polar residues" evidence="1">
    <location>
        <begin position="363"/>
        <end position="372"/>
    </location>
</feature>
<feature type="compositionally biased region" description="Low complexity" evidence="1">
    <location>
        <begin position="134"/>
        <end position="145"/>
    </location>
</feature>
<proteinExistence type="predicted"/>
<feature type="region of interest" description="Disordered" evidence="1">
    <location>
        <begin position="1"/>
        <end position="172"/>
    </location>
</feature>
<protein>
    <submittedName>
        <fullName evidence="2">Uncharacterized protein</fullName>
    </submittedName>
</protein>
<name>A0A9P7KIR9_9AGAR</name>
<feature type="compositionally biased region" description="Polar residues" evidence="1">
    <location>
        <begin position="532"/>
        <end position="543"/>
    </location>
</feature>
<dbReference type="AlphaFoldDB" id="A0A9P7KIR9"/>
<feature type="compositionally biased region" description="Gly residues" evidence="1">
    <location>
        <begin position="36"/>
        <end position="58"/>
    </location>
</feature>
<comment type="caution">
    <text evidence="2">The sequence shown here is derived from an EMBL/GenBank/DDBJ whole genome shotgun (WGS) entry which is preliminary data.</text>
</comment>
<feature type="compositionally biased region" description="Low complexity" evidence="1">
    <location>
        <begin position="437"/>
        <end position="449"/>
    </location>
</feature>
<evidence type="ECO:0000313" key="2">
    <source>
        <dbReference type="EMBL" id="KAG5650025.1"/>
    </source>
</evidence>
<feature type="compositionally biased region" description="Low complexity" evidence="1">
    <location>
        <begin position="100"/>
        <end position="110"/>
    </location>
</feature>
<sequence>MATPASTPRPQGSSAGPSTTTSWTRSGEPGSAFSGIGRGRARGGGSGGRGRSGRGGRGGVRDIKPIGVDTVSEQSATPKNASTPAMKSTTLPNLTATDKSSISSSNTQSSARAKGNSRRPSRTVAAVVVPSPNPTIETPGTPGTPLSQNRKRRSQAGKPVAQPLPKINVPAHDDNLLRPRHRIGQAPHTAPLKDTPPHLAGASFDIRHNIDALVERVRAVAMDHRPSTPGSHLDWAGDDDDSLPDLDDWGVTTTSVASDKANLISPIAVGSLKPLPDVDLETSSSALDAPDLSPDPILHDQISGGKSSPETTAQNPLSLALDSAKVSLHPSLPAKPAITADVSSILPNSRQDPGATSMRKHSTPTPLNSAAIQNRMKGESPHVSVTTDKEQGLAESIHSPPAQGANTEDPFVDILSRDGLVASIHAPTPGSIEESKSAPSNISSYSSSSTEPRTHTRAHTIGRPFPRPEHHGRPSRSGYTSPRGGRGHHSRTHSTPPAGLHNHRSPTHRPVITGDAMSRLARTIGGTKLSPGRNNTVTSSTHD</sequence>
<dbReference type="OrthoDB" id="3267789at2759"/>
<keyword evidence="3" id="KW-1185">Reference proteome</keyword>
<accession>A0A9P7KIR9</accession>
<feature type="compositionally biased region" description="Polar residues" evidence="1">
    <location>
        <begin position="1"/>
        <end position="25"/>
    </location>
</feature>
<organism evidence="2 3">
    <name type="scientific">Sphagnurus paluster</name>
    <dbReference type="NCBI Taxonomy" id="117069"/>
    <lineage>
        <taxon>Eukaryota</taxon>
        <taxon>Fungi</taxon>
        <taxon>Dikarya</taxon>
        <taxon>Basidiomycota</taxon>
        <taxon>Agaricomycotina</taxon>
        <taxon>Agaricomycetes</taxon>
        <taxon>Agaricomycetidae</taxon>
        <taxon>Agaricales</taxon>
        <taxon>Tricholomatineae</taxon>
        <taxon>Lyophyllaceae</taxon>
        <taxon>Sphagnurus</taxon>
    </lineage>
</organism>
<evidence type="ECO:0000256" key="1">
    <source>
        <dbReference type="SAM" id="MobiDB-lite"/>
    </source>
</evidence>
<reference evidence="2" key="1">
    <citation type="submission" date="2021-02" db="EMBL/GenBank/DDBJ databases">
        <authorList>
            <person name="Nieuwenhuis M."/>
            <person name="Van De Peppel L.J.J."/>
        </authorList>
    </citation>
    <scope>NUCLEOTIDE SEQUENCE</scope>
    <source>
        <strain evidence="2">D49</strain>
    </source>
</reference>
<dbReference type="Proteomes" id="UP000717328">
    <property type="component" value="Unassembled WGS sequence"/>
</dbReference>
<gene>
    <name evidence="2" type="ORF">H0H81_001038</name>
</gene>
<feature type="compositionally biased region" description="Polar residues" evidence="1">
    <location>
        <begin position="304"/>
        <end position="314"/>
    </location>
</feature>
<feature type="region of interest" description="Disordered" evidence="1">
    <location>
        <begin position="425"/>
        <end position="543"/>
    </location>
</feature>
<reference evidence="2" key="2">
    <citation type="submission" date="2021-10" db="EMBL/GenBank/DDBJ databases">
        <title>Phylogenomics reveals ancestral predisposition of the termite-cultivated fungus Termitomyces towards a domesticated lifestyle.</title>
        <authorList>
            <person name="Auxier B."/>
            <person name="Grum-Grzhimaylo A."/>
            <person name="Cardenas M.E."/>
            <person name="Lodge J.D."/>
            <person name="Laessoe T."/>
            <person name="Pedersen O."/>
            <person name="Smith M.E."/>
            <person name="Kuyper T.W."/>
            <person name="Franco-Molano E.A."/>
            <person name="Baroni T.J."/>
            <person name="Aanen D.K."/>
        </authorList>
    </citation>
    <scope>NUCLEOTIDE SEQUENCE</scope>
    <source>
        <strain evidence="2">D49</strain>
    </source>
</reference>
<feature type="region of interest" description="Disordered" evidence="1">
    <location>
        <begin position="282"/>
        <end position="314"/>
    </location>
</feature>
<feature type="region of interest" description="Disordered" evidence="1">
    <location>
        <begin position="342"/>
        <end position="409"/>
    </location>
</feature>
<feature type="compositionally biased region" description="Polar residues" evidence="1">
    <location>
        <begin position="71"/>
        <end position="99"/>
    </location>
</feature>
<feature type="compositionally biased region" description="Polar residues" evidence="1">
    <location>
        <begin position="342"/>
        <end position="351"/>
    </location>
</feature>
<evidence type="ECO:0000313" key="3">
    <source>
        <dbReference type="Proteomes" id="UP000717328"/>
    </source>
</evidence>